<feature type="transmembrane region" description="Helical" evidence="7">
    <location>
        <begin position="391"/>
        <end position="408"/>
    </location>
</feature>
<dbReference type="Pfam" id="PF02417">
    <property type="entry name" value="Chromate_transp"/>
    <property type="match status" value="2"/>
</dbReference>
<feature type="transmembrane region" description="Helical" evidence="7">
    <location>
        <begin position="280"/>
        <end position="299"/>
    </location>
</feature>
<dbReference type="EMBL" id="NSLI01000006">
    <property type="protein sequence ID" value="PAX06479.1"/>
    <property type="molecule type" value="Genomic_DNA"/>
</dbReference>
<keyword evidence="5 7" id="KW-1133">Transmembrane helix</keyword>
<dbReference type="NCBIfam" id="TIGR00937">
    <property type="entry name" value="2A51"/>
    <property type="match status" value="1"/>
</dbReference>
<reference evidence="9" key="1">
    <citation type="submission" date="2017-09" db="EMBL/GenBank/DDBJ databases">
        <authorList>
            <person name="Feng G."/>
            <person name="Zhu H."/>
        </authorList>
    </citation>
    <scope>NUCLEOTIDE SEQUENCE [LARGE SCALE GENOMIC DNA]</scope>
    <source>
        <strain evidence="9">1PNM-20</strain>
    </source>
</reference>
<feature type="transmembrane region" description="Helical" evidence="7">
    <location>
        <begin position="126"/>
        <end position="148"/>
    </location>
</feature>
<keyword evidence="9" id="KW-1185">Reference proteome</keyword>
<name>A0A2A2SB51_9SPHN</name>
<keyword evidence="3" id="KW-1003">Cell membrane</keyword>
<evidence type="ECO:0000256" key="4">
    <source>
        <dbReference type="ARBA" id="ARBA00022692"/>
    </source>
</evidence>
<evidence type="ECO:0000256" key="2">
    <source>
        <dbReference type="ARBA" id="ARBA00005262"/>
    </source>
</evidence>
<dbReference type="PANTHER" id="PTHR33567:SF3">
    <property type="entry name" value="CHROMATE ION TRANSPORTER (EUROFUNG)"/>
    <property type="match status" value="1"/>
</dbReference>
<feature type="transmembrane region" description="Helical" evidence="7">
    <location>
        <begin position="369"/>
        <end position="385"/>
    </location>
</feature>
<dbReference type="InterPro" id="IPR003370">
    <property type="entry name" value="Chromate_transpt"/>
</dbReference>
<dbReference type="InterPro" id="IPR014047">
    <property type="entry name" value="Chr_Tranpt_l_chain"/>
</dbReference>
<feature type="transmembrane region" description="Helical" evidence="7">
    <location>
        <begin position="337"/>
        <end position="357"/>
    </location>
</feature>
<protein>
    <submittedName>
        <fullName evidence="8">Chromate transporter</fullName>
    </submittedName>
</protein>
<evidence type="ECO:0000256" key="7">
    <source>
        <dbReference type="SAM" id="Phobius"/>
    </source>
</evidence>
<feature type="transmembrane region" description="Helical" evidence="7">
    <location>
        <begin position="194"/>
        <end position="215"/>
    </location>
</feature>
<proteinExistence type="inferred from homology"/>
<feature type="transmembrane region" description="Helical" evidence="7">
    <location>
        <begin position="160"/>
        <end position="182"/>
    </location>
</feature>
<evidence type="ECO:0000256" key="6">
    <source>
        <dbReference type="ARBA" id="ARBA00023136"/>
    </source>
</evidence>
<dbReference type="PANTHER" id="PTHR33567">
    <property type="entry name" value="CHROMATE ION TRANSPORTER (EUROFUNG)"/>
    <property type="match status" value="1"/>
</dbReference>
<dbReference type="GO" id="GO:0005886">
    <property type="term" value="C:plasma membrane"/>
    <property type="evidence" value="ECO:0007669"/>
    <property type="project" value="UniProtKB-SubCell"/>
</dbReference>
<evidence type="ECO:0000256" key="1">
    <source>
        <dbReference type="ARBA" id="ARBA00004651"/>
    </source>
</evidence>
<comment type="similarity">
    <text evidence="2">Belongs to the chromate ion transporter (CHR) (TC 2.A.51) family.</text>
</comment>
<evidence type="ECO:0000256" key="3">
    <source>
        <dbReference type="ARBA" id="ARBA00022475"/>
    </source>
</evidence>
<sequence>MASIEHPAPANAALDDARPPDLSYPALFLRFLRFGMMAFGGPVAQIAMIRRELVEEERWIGSDRFNKLLAVMQVLPGPEAHELCVHLGIRAKGRLGGLLAGLGFMLPGLVLMLALAWAYTRLPIQGTLLGAAFLGVQAAVIAVIVRAVHRIGEHILLDPWLWAAAIAAAAASLAGVSFWIMLPAAGAAYALASTGRHALAAIVVALAIGVAALTWTGGAGAADGAGGAREVTPTTLALFWAGLKGGLLTFGGAYTAIPFIRNDTVGRGWMTDAQFLDGLGLSGILPAPLVIFATFVGWISGGLAGALAMTAGMFLPAFAFSLLLYERLEAVVEHKRLQLFLAGVAAGVVGLIVVTVVDLARTTAARTPNLVVSALILAVALGIIYRWRSKLATPVVLAIGASAGAVLLR</sequence>
<evidence type="ECO:0000313" key="9">
    <source>
        <dbReference type="Proteomes" id="UP000218151"/>
    </source>
</evidence>
<dbReference type="AlphaFoldDB" id="A0A2A2SB51"/>
<organism evidence="8 9">
    <name type="scientific">Sphingomonas lenta</name>
    <dbReference type="NCBI Taxonomy" id="1141887"/>
    <lineage>
        <taxon>Bacteria</taxon>
        <taxon>Pseudomonadati</taxon>
        <taxon>Pseudomonadota</taxon>
        <taxon>Alphaproteobacteria</taxon>
        <taxon>Sphingomonadales</taxon>
        <taxon>Sphingomonadaceae</taxon>
        <taxon>Sphingomonas</taxon>
    </lineage>
</organism>
<dbReference type="GO" id="GO:0015109">
    <property type="term" value="F:chromate transmembrane transporter activity"/>
    <property type="evidence" value="ECO:0007669"/>
    <property type="project" value="InterPro"/>
</dbReference>
<dbReference type="OrthoDB" id="8969999at2"/>
<dbReference type="Proteomes" id="UP000218151">
    <property type="component" value="Unassembled WGS sequence"/>
</dbReference>
<comment type="subcellular location">
    <subcellularLocation>
        <location evidence="1">Cell membrane</location>
        <topology evidence="1">Multi-pass membrane protein</topology>
    </subcellularLocation>
</comment>
<evidence type="ECO:0000313" key="8">
    <source>
        <dbReference type="EMBL" id="PAX06479.1"/>
    </source>
</evidence>
<keyword evidence="4 7" id="KW-0812">Transmembrane</keyword>
<feature type="transmembrane region" description="Helical" evidence="7">
    <location>
        <begin position="98"/>
        <end position="120"/>
    </location>
</feature>
<feature type="transmembrane region" description="Helical" evidence="7">
    <location>
        <begin position="236"/>
        <end position="260"/>
    </location>
</feature>
<gene>
    <name evidence="8" type="ORF">CKY28_17145</name>
</gene>
<feature type="transmembrane region" description="Helical" evidence="7">
    <location>
        <begin position="27"/>
        <end position="49"/>
    </location>
</feature>
<evidence type="ECO:0000256" key="5">
    <source>
        <dbReference type="ARBA" id="ARBA00022989"/>
    </source>
</evidence>
<accession>A0A2A2SB51</accession>
<dbReference type="PIRSF" id="PIRSF004810">
    <property type="entry name" value="ChrA"/>
    <property type="match status" value="1"/>
</dbReference>
<keyword evidence="6 7" id="KW-0472">Membrane</keyword>
<comment type="caution">
    <text evidence="8">The sequence shown here is derived from an EMBL/GenBank/DDBJ whole genome shotgun (WGS) entry which is preliminary data.</text>
</comment>
<feature type="transmembrane region" description="Helical" evidence="7">
    <location>
        <begin position="306"/>
        <end position="325"/>
    </location>
</feature>